<feature type="non-terminal residue" evidence="1">
    <location>
        <position position="1"/>
    </location>
</feature>
<proteinExistence type="predicted"/>
<dbReference type="EMBL" id="JAHRHJ020000008">
    <property type="protein sequence ID" value="KAH9306805.1"/>
    <property type="molecule type" value="Genomic_DNA"/>
</dbReference>
<organism evidence="1 2">
    <name type="scientific">Taxus chinensis</name>
    <name type="common">Chinese yew</name>
    <name type="synonym">Taxus wallichiana var. chinensis</name>
    <dbReference type="NCBI Taxonomy" id="29808"/>
    <lineage>
        <taxon>Eukaryota</taxon>
        <taxon>Viridiplantae</taxon>
        <taxon>Streptophyta</taxon>
        <taxon>Embryophyta</taxon>
        <taxon>Tracheophyta</taxon>
        <taxon>Spermatophyta</taxon>
        <taxon>Pinopsida</taxon>
        <taxon>Pinidae</taxon>
        <taxon>Conifers II</taxon>
        <taxon>Cupressales</taxon>
        <taxon>Taxaceae</taxon>
        <taxon>Taxus</taxon>
    </lineage>
</organism>
<reference evidence="1 2" key="1">
    <citation type="journal article" date="2021" name="Nat. Plants">
        <title>The Taxus genome provides insights into paclitaxel biosynthesis.</title>
        <authorList>
            <person name="Xiong X."/>
            <person name="Gou J."/>
            <person name="Liao Q."/>
            <person name="Li Y."/>
            <person name="Zhou Q."/>
            <person name="Bi G."/>
            <person name="Li C."/>
            <person name="Du R."/>
            <person name="Wang X."/>
            <person name="Sun T."/>
            <person name="Guo L."/>
            <person name="Liang H."/>
            <person name="Lu P."/>
            <person name="Wu Y."/>
            <person name="Zhang Z."/>
            <person name="Ro D.K."/>
            <person name="Shang Y."/>
            <person name="Huang S."/>
            <person name="Yan J."/>
        </authorList>
    </citation>
    <scope>NUCLEOTIDE SEQUENCE [LARGE SCALE GENOMIC DNA]</scope>
    <source>
        <strain evidence="1">Ta-2019</strain>
    </source>
</reference>
<evidence type="ECO:0000313" key="2">
    <source>
        <dbReference type="Proteomes" id="UP000824469"/>
    </source>
</evidence>
<gene>
    <name evidence="1" type="ORF">KI387_011209</name>
</gene>
<protein>
    <submittedName>
        <fullName evidence="1">Uncharacterized protein</fullName>
    </submittedName>
</protein>
<keyword evidence="2" id="KW-1185">Reference proteome</keyword>
<name>A0AA38FM68_TAXCH</name>
<dbReference type="AlphaFoldDB" id="A0AA38FM68"/>
<feature type="non-terminal residue" evidence="1">
    <location>
        <position position="103"/>
    </location>
</feature>
<comment type="caution">
    <text evidence="1">The sequence shown here is derived from an EMBL/GenBank/DDBJ whole genome shotgun (WGS) entry which is preliminary data.</text>
</comment>
<sequence>GEIQYLKEKSWKMEKNKGSEMVQTDIDDLREVCKMLRKENIIPLLGIWLKGNTPHVSTETKRKILHANLPPHSVDYDKEITLNDVVDGWLLSNTLIDIGVEVN</sequence>
<accession>A0AA38FM68</accession>
<evidence type="ECO:0000313" key="1">
    <source>
        <dbReference type="EMBL" id="KAH9306805.1"/>
    </source>
</evidence>
<dbReference type="Proteomes" id="UP000824469">
    <property type="component" value="Unassembled WGS sequence"/>
</dbReference>